<reference evidence="6 7" key="1">
    <citation type="submission" date="2024-09" db="EMBL/GenBank/DDBJ databases">
        <authorList>
            <person name="Sun Q."/>
            <person name="Mori K."/>
        </authorList>
    </citation>
    <scope>NUCLEOTIDE SEQUENCE [LARGE SCALE GENOMIC DNA]</scope>
    <source>
        <strain evidence="6 7">CCM 7759</strain>
    </source>
</reference>
<dbReference type="Gene3D" id="3.20.20.70">
    <property type="entry name" value="Aldolase class I"/>
    <property type="match status" value="1"/>
</dbReference>
<comment type="similarity">
    <text evidence="2">Belongs to the KHG/KDPG aldolase family.</text>
</comment>
<keyword evidence="4" id="KW-0456">Lyase</keyword>
<dbReference type="RefSeq" id="WP_377472819.1">
    <property type="nucleotide sequence ID" value="NZ_JBHLWN010000091.1"/>
</dbReference>
<sequence length="211" mass="22887">MNRERGLQELERTRIVVIVRGVEPEYMEGLAEALYAGGIRVMEVTLNSPRALEAITMLREKLGERMYIGAGTVIDVEDAEKAVDAGASFLVTPNMEEDVIRFAVSREVPIFPGAMTPTEVVKAWKAGASAVKLFPSGSLGLGYIKELQGPLPHIPMIAVGGVKEDNIRQYMDIGCYAVGIGGSLVQPERIRAGHLDEITDKTRRLLAAAHG</sequence>
<keyword evidence="5" id="KW-0119">Carbohydrate metabolism</keyword>
<name>A0ABV6DRU5_9BACL</name>
<dbReference type="Proteomes" id="UP001589776">
    <property type="component" value="Unassembled WGS sequence"/>
</dbReference>
<comment type="pathway">
    <text evidence="1">Carbohydrate acid metabolism.</text>
</comment>
<keyword evidence="7" id="KW-1185">Reference proteome</keyword>
<dbReference type="EMBL" id="JBHLWN010000091">
    <property type="protein sequence ID" value="MFC0215371.1"/>
    <property type="molecule type" value="Genomic_DNA"/>
</dbReference>
<accession>A0ABV6DRU5</accession>
<dbReference type="SUPFAM" id="SSF51569">
    <property type="entry name" value="Aldolase"/>
    <property type="match status" value="1"/>
</dbReference>
<protein>
    <submittedName>
        <fullName evidence="6">Bifunctional 4-hydroxy-2-oxoglutarate aldolase/2-dehydro-3-deoxy-phosphogluconate aldolase</fullName>
    </submittedName>
</protein>
<evidence type="ECO:0000256" key="5">
    <source>
        <dbReference type="ARBA" id="ARBA00023277"/>
    </source>
</evidence>
<organism evidence="6 7">
    <name type="scientific">Paenibacillus chartarius</name>
    <dbReference type="NCBI Taxonomy" id="747481"/>
    <lineage>
        <taxon>Bacteria</taxon>
        <taxon>Bacillati</taxon>
        <taxon>Bacillota</taxon>
        <taxon>Bacilli</taxon>
        <taxon>Bacillales</taxon>
        <taxon>Paenibacillaceae</taxon>
        <taxon>Paenibacillus</taxon>
    </lineage>
</organism>
<dbReference type="InterPro" id="IPR031338">
    <property type="entry name" value="KDPG/KHG_AS_2"/>
</dbReference>
<evidence type="ECO:0000313" key="6">
    <source>
        <dbReference type="EMBL" id="MFC0215371.1"/>
    </source>
</evidence>
<dbReference type="PANTHER" id="PTHR30246:SF1">
    <property type="entry name" value="2-DEHYDRO-3-DEOXY-6-PHOSPHOGALACTONATE ALDOLASE-RELATED"/>
    <property type="match status" value="1"/>
</dbReference>
<evidence type="ECO:0000256" key="2">
    <source>
        <dbReference type="ARBA" id="ARBA00006906"/>
    </source>
</evidence>
<evidence type="ECO:0000313" key="7">
    <source>
        <dbReference type="Proteomes" id="UP001589776"/>
    </source>
</evidence>
<dbReference type="CDD" id="cd00452">
    <property type="entry name" value="KDPG_aldolase"/>
    <property type="match status" value="1"/>
</dbReference>
<evidence type="ECO:0000256" key="1">
    <source>
        <dbReference type="ARBA" id="ARBA00004761"/>
    </source>
</evidence>
<gene>
    <name evidence="6" type="ORF">ACFFK0_23530</name>
</gene>
<evidence type="ECO:0000256" key="4">
    <source>
        <dbReference type="ARBA" id="ARBA00023239"/>
    </source>
</evidence>
<evidence type="ECO:0000256" key="3">
    <source>
        <dbReference type="ARBA" id="ARBA00011233"/>
    </source>
</evidence>
<dbReference type="PANTHER" id="PTHR30246">
    <property type="entry name" value="2-KETO-3-DEOXY-6-PHOSPHOGLUCONATE ALDOLASE"/>
    <property type="match status" value="1"/>
</dbReference>
<comment type="caution">
    <text evidence="6">The sequence shown here is derived from an EMBL/GenBank/DDBJ whole genome shotgun (WGS) entry which is preliminary data.</text>
</comment>
<dbReference type="InterPro" id="IPR000887">
    <property type="entry name" value="Aldlse_KDPG_KHG"/>
</dbReference>
<proteinExistence type="inferred from homology"/>
<dbReference type="PROSITE" id="PS00160">
    <property type="entry name" value="ALDOLASE_KDPG_KHG_2"/>
    <property type="match status" value="1"/>
</dbReference>
<dbReference type="Pfam" id="PF01081">
    <property type="entry name" value="Aldolase"/>
    <property type="match status" value="1"/>
</dbReference>
<comment type="subunit">
    <text evidence="3">Homotrimer.</text>
</comment>
<dbReference type="NCBIfam" id="TIGR01182">
    <property type="entry name" value="eda"/>
    <property type="match status" value="1"/>
</dbReference>
<dbReference type="InterPro" id="IPR013785">
    <property type="entry name" value="Aldolase_TIM"/>
</dbReference>